<accession>A0A5M4B734</accession>
<evidence type="ECO:0008006" key="3">
    <source>
        <dbReference type="Google" id="ProtNLM"/>
    </source>
</evidence>
<proteinExistence type="predicted"/>
<dbReference type="InterPro" id="IPR032675">
    <property type="entry name" value="LRR_dom_sf"/>
</dbReference>
<protein>
    <recommendedName>
        <fullName evidence="3">Internalin</fullName>
    </recommendedName>
</protein>
<sequence>MKSKFETFPTGNIFSGYAPEGEYVRDQVLQNQYDTISFGGIGWDNVKRIDLSYLKDLKSIRDLTIVHDNDTIITGFEALYSLPNLRRINLMWFNDAFQTENNEVFDISQCKNLTEFIGALHKNIINFEKCERLEHIQIRHFSDENFSRLSLLKNLKKVRFAQFLCKTAKGLENLSNLEEIWLQMGSKLEDISDVSNCENLKILNIESCRKLKDIQLKSKTLQKVIFLQKIQSIDFVKDCPKLDFLQFKELIDGNLQPAIEAKLKEVYFGTKKPNYTHSNKELTAILNELQKKITL</sequence>
<dbReference type="OrthoDB" id="9765957at2"/>
<dbReference type="Proteomes" id="UP000398217">
    <property type="component" value="Unassembled WGS sequence"/>
</dbReference>
<dbReference type="Gene3D" id="3.80.10.10">
    <property type="entry name" value="Ribonuclease Inhibitor"/>
    <property type="match status" value="1"/>
</dbReference>
<dbReference type="AlphaFoldDB" id="A0A5M4B734"/>
<evidence type="ECO:0000313" key="1">
    <source>
        <dbReference type="EMBL" id="GET45411.1"/>
    </source>
</evidence>
<keyword evidence="2" id="KW-1185">Reference proteome</keyword>
<name>A0A5M4B734_9FLAO</name>
<gene>
    <name evidence="1" type="ORF">RCZ01_07130</name>
</gene>
<comment type="caution">
    <text evidence="1">The sequence shown here is derived from an EMBL/GenBank/DDBJ whole genome shotgun (WGS) entry which is preliminary data.</text>
</comment>
<reference evidence="2" key="1">
    <citation type="journal article" date="2020" name="Int. J. Syst. Evol. Microbiol.">
        <title>Capnocytophaga felis sp. nov. isolated from the feline oral cavity.</title>
        <authorList>
            <person name="Suzuki M."/>
            <person name="Umeda K."/>
            <person name="Kimura M."/>
            <person name="Imaoka K."/>
            <person name="Morikawa S."/>
            <person name="Maeda K."/>
        </authorList>
    </citation>
    <scope>NUCLEOTIDE SEQUENCE [LARGE SCALE GENOMIC DNA]</scope>
    <source>
        <strain evidence="2">KC07070</strain>
    </source>
</reference>
<evidence type="ECO:0000313" key="2">
    <source>
        <dbReference type="Proteomes" id="UP000398217"/>
    </source>
</evidence>
<dbReference type="SUPFAM" id="SSF52058">
    <property type="entry name" value="L domain-like"/>
    <property type="match status" value="1"/>
</dbReference>
<dbReference type="EMBL" id="BLBC01000005">
    <property type="protein sequence ID" value="GET45411.1"/>
    <property type="molecule type" value="Genomic_DNA"/>
</dbReference>
<dbReference type="RefSeq" id="WP_155284084.1">
    <property type="nucleotide sequence ID" value="NZ_BLBC01000005.1"/>
</dbReference>
<organism evidence="1 2">
    <name type="scientific">Capnocytophaga felis</name>
    <dbReference type="NCBI Taxonomy" id="2267611"/>
    <lineage>
        <taxon>Bacteria</taxon>
        <taxon>Pseudomonadati</taxon>
        <taxon>Bacteroidota</taxon>
        <taxon>Flavobacteriia</taxon>
        <taxon>Flavobacteriales</taxon>
        <taxon>Flavobacteriaceae</taxon>
        <taxon>Capnocytophaga</taxon>
    </lineage>
</organism>